<reference evidence="3" key="1">
    <citation type="journal article" date="2020" name="Nat. Genet.">
        <title>Genomic diversifications of five Gossypium allopolyploid species and their impact on cotton improvement.</title>
        <authorList>
            <person name="Chen Z.J."/>
            <person name="Sreedasyam A."/>
            <person name="Ando A."/>
            <person name="Song Q."/>
            <person name="De Santiago L.M."/>
            <person name="Hulse-Kemp A.M."/>
            <person name="Ding M."/>
            <person name="Ye W."/>
            <person name="Kirkbride R.C."/>
            <person name="Jenkins J."/>
            <person name="Plott C."/>
            <person name="Lovell J."/>
            <person name="Lin Y.M."/>
            <person name="Vaughn R."/>
            <person name="Liu B."/>
            <person name="Simpson S."/>
            <person name="Scheffler B.E."/>
            <person name="Wen L."/>
            <person name="Saski C.A."/>
            <person name="Grover C.E."/>
            <person name="Hu G."/>
            <person name="Conover J.L."/>
            <person name="Carlson J.W."/>
            <person name="Shu S."/>
            <person name="Boston L.B."/>
            <person name="Williams M."/>
            <person name="Peterson D.G."/>
            <person name="McGee K."/>
            <person name="Jones D.C."/>
            <person name="Wendel J.F."/>
            <person name="Stelly D.M."/>
            <person name="Grimwood J."/>
            <person name="Schmutz J."/>
        </authorList>
    </citation>
    <scope>NUCLEOTIDE SEQUENCE [LARGE SCALE GENOMIC DNA]</scope>
    <source>
        <strain evidence="3">cv. 3-79</strain>
    </source>
</reference>
<keyword evidence="1" id="KW-1133">Transmembrane helix</keyword>
<dbReference type="AlphaFoldDB" id="A0A5J5S997"/>
<name>A0A5J5S997_GOSBA</name>
<feature type="non-terminal residue" evidence="2">
    <location>
        <position position="77"/>
    </location>
</feature>
<dbReference type="Proteomes" id="UP000327439">
    <property type="component" value="Chromosome D03"/>
</dbReference>
<keyword evidence="3" id="KW-1185">Reference proteome</keyword>
<evidence type="ECO:0000313" key="2">
    <source>
        <dbReference type="EMBL" id="KAB2037521.1"/>
    </source>
</evidence>
<keyword evidence="1" id="KW-0812">Transmembrane</keyword>
<dbReference type="EMBL" id="CM018217">
    <property type="protein sequence ID" value="KAB2037521.1"/>
    <property type="molecule type" value="Genomic_DNA"/>
</dbReference>
<proteinExistence type="predicted"/>
<protein>
    <submittedName>
        <fullName evidence="2">Uncharacterized protein</fullName>
    </submittedName>
</protein>
<organism evidence="2 3">
    <name type="scientific">Gossypium barbadense</name>
    <name type="common">Sea Island cotton</name>
    <name type="synonym">Hibiscus barbadensis</name>
    <dbReference type="NCBI Taxonomy" id="3634"/>
    <lineage>
        <taxon>Eukaryota</taxon>
        <taxon>Viridiplantae</taxon>
        <taxon>Streptophyta</taxon>
        <taxon>Embryophyta</taxon>
        <taxon>Tracheophyta</taxon>
        <taxon>Spermatophyta</taxon>
        <taxon>Magnoliopsida</taxon>
        <taxon>eudicotyledons</taxon>
        <taxon>Gunneridae</taxon>
        <taxon>Pentapetalae</taxon>
        <taxon>rosids</taxon>
        <taxon>malvids</taxon>
        <taxon>Malvales</taxon>
        <taxon>Malvaceae</taxon>
        <taxon>Malvoideae</taxon>
        <taxon>Gossypium</taxon>
    </lineage>
</organism>
<accession>A0A5J5S997</accession>
<gene>
    <name evidence="2" type="ORF">ES319_D03G081100v1</name>
</gene>
<evidence type="ECO:0000256" key="1">
    <source>
        <dbReference type="SAM" id="Phobius"/>
    </source>
</evidence>
<sequence>SRLLRTYLLISYCQFFLYFYFSIYPTNPSQHLSHATMIDCFSGLKVAPNCYSPFPFLNAPIRSLEKYPKIHKNAFNF</sequence>
<evidence type="ECO:0000313" key="3">
    <source>
        <dbReference type="Proteomes" id="UP000327439"/>
    </source>
</evidence>
<keyword evidence="1" id="KW-0472">Membrane</keyword>
<feature type="transmembrane region" description="Helical" evidence="1">
    <location>
        <begin position="7"/>
        <end position="24"/>
    </location>
</feature>